<protein>
    <submittedName>
        <fullName evidence="1">Uncharacterized protein</fullName>
    </submittedName>
</protein>
<evidence type="ECO:0000313" key="2">
    <source>
        <dbReference type="Proteomes" id="UP001195483"/>
    </source>
</evidence>
<sequence length="162" mass="18289">MTLETDDIIKNEALGQLSEDDDSEEDSLKAGTLLGLIEVEPYSSCPMSQCKNAKLKTEEKDGKYLLRCHKHGQIVTDDAAELYMYARFHVQTSDGKICNLVAFLPILKLLFEAKSKKLNLTLDKQIIERDISSLLPFPLRYHEKNGKIEGVCFKRAASHLDT</sequence>
<gene>
    <name evidence="1" type="ORF">CHS0354_005292</name>
</gene>
<proteinExistence type="predicted"/>
<accession>A0AAE0VVA8</accession>
<reference evidence="1" key="2">
    <citation type="journal article" date="2021" name="Genome Biol. Evol.">
        <title>Developing a high-quality reference genome for a parasitic bivalve with doubly uniparental inheritance (Bivalvia: Unionida).</title>
        <authorList>
            <person name="Smith C.H."/>
        </authorList>
    </citation>
    <scope>NUCLEOTIDE SEQUENCE</scope>
    <source>
        <strain evidence="1">CHS0354</strain>
        <tissue evidence="1">Mantle</tissue>
    </source>
</reference>
<reference evidence="1" key="3">
    <citation type="submission" date="2023-05" db="EMBL/GenBank/DDBJ databases">
        <authorList>
            <person name="Smith C.H."/>
        </authorList>
    </citation>
    <scope>NUCLEOTIDE SEQUENCE</scope>
    <source>
        <strain evidence="1">CHS0354</strain>
        <tissue evidence="1">Mantle</tissue>
    </source>
</reference>
<reference evidence="1" key="1">
    <citation type="journal article" date="2021" name="Genome Biol. Evol.">
        <title>A High-Quality Reference Genome for a Parasitic Bivalve with Doubly Uniparental Inheritance (Bivalvia: Unionida).</title>
        <authorList>
            <person name="Smith C.H."/>
        </authorList>
    </citation>
    <scope>NUCLEOTIDE SEQUENCE</scope>
    <source>
        <strain evidence="1">CHS0354</strain>
    </source>
</reference>
<dbReference type="Proteomes" id="UP001195483">
    <property type="component" value="Unassembled WGS sequence"/>
</dbReference>
<dbReference type="EMBL" id="JAEAOA010000378">
    <property type="protein sequence ID" value="KAK3591376.1"/>
    <property type="molecule type" value="Genomic_DNA"/>
</dbReference>
<comment type="caution">
    <text evidence="1">The sequence shown here is derived from an EMBL/GenBank/DDBJ whole genome shotgun (WGS) entry which is preliminary data.</text>
</comment>
<dbReference type="AlphaFoldDB" id="A0AAE0VVA8"/>
<organism evidence="1 2">
    <name type="scientific">Potamilus streckersoni</name>
    <dbReference type="NCBI Taxonomy" id="2493646"/>
    <lineage>
        <taxon>Eukaryota</taxon>
        <taxon>Metazoa</taxon>
        <taxon>Spiralia</taxon>
        <taxon>Lophotrochozoa</taxon>
        <taxon>Mollusca</taxon>
        <taxon>Bivalvia</taxon>
        <taxon>Autobranchia</taxon>
        <taxon>Heteroconchia</taxon>
        <taxon>Palaeoheterodonta</taxon>
        <taxon>Unionida</taxon>
        <taxon>Unionoidea</taxon>
        <taxon>Unionidae</taxon>
        <taxon>Ambleminae</taxon>
        <taxon>Lampsilini</taxon>
        <taxon>Potamilus</taxon>
    </lineage>
</organism>
<name>A0AAE0VVA8_9BIVA</name>
<evidence type="ECO:0000313" key="1">
    <source>
        <dbReference type="EMBL" id="KAK3591376.1"/>
    </source>
</evidence>
<keyword evidence="2" id="KW-1185">Reference proteome</keyword>